<keyword evidence="2" id="KW-1185">Reference proteome</keyword>
<dbReference type="EMBL" id="CM045760">
    <property type="protein sequence ID" value="KAI8027367.1"/>
    <property type="molecule type" value="Genomic_DNA"/>
</dbReference>
<comment type="caution">
    <text evidence="1">The sequence shown here is derived from an EMBL/GenBank/DDBJ whole genome shotgun (WGS) entry which is preliminary data.</text>
</comment>
<reference evidence="1 2" key="1">
    <citation type="journal article" date="2022" name="Plant J.">
        <title>Chromosome-level genome of Camellia lanceoleosa provides a valuable resource for understanding genome evolution and self-incompatibility.</title>
        <authorList>
            <person name="Gong W."/>
            <person name="Xiao S."/>
            <person name="Wang L."/>
            <person name="Liao Z."/>
            <person name="Chang Y."/>
            <person name="Mo W."/>
            <person name="Hu G."/>
            <person name="Li W."/>
            <person name="Zhao G."/>
            <person name="Zhu H."/>
            <person name="Hu X."/>
            <person name="Ji K."/>
            <person name="Xiang X."/>
            <person name="Song Q."/>
            <person name="Yuan D."/>
            <person name="Jin S."/>
            <person name="Zhang L."/>
        </authorList>
    </citation>
    <scope>NUCLEOTIDE SEQUENCE [LARGE SCALE GENOMIC DNA]</scope>
    <source>
        <strain evidence="1">SQ_2022a</strain>
    </source>
</reference>
<evidence type="ECO:0000313" key="1">
    <source>
        <dbReference type="EMBL" id="KAI8027367.1"/>
    </source>
</evidence>
<sequence>MPQSDGDSNSNSNSNPIPNPIKPERPLLKKSRTIADDNRTTHFLGPLFPTVHRISTSMPSAHRSFDPNNTSPNTDPFGTQGDRD</sequence>
<evidence type="ECO:0000313" key="2">
    <source>
        <dbReference type="Proteomes" id="UP001060215"/>
    </source>
</evidence>
<protein>
    <submittedName>
        <fullName evidence="1">Uncharacterized protein</fullName>
    </submittedName>
</protein>
<accession>A0ACC0IPR9</accession>
<gene>
    <name evidence="1" type="ORF">LOK49_LG02G01380</name>
</gene>
<name>A0ACC0IPR9_9ERIC</name>
<proteinExistence type="predicted"/>
<dbReference type="Proteomes" id="UP001060215">
    <property type="component" value="Chromosome 3"/>
</dbReference>
<organism evidence="1 2">
    <name type="scientific">Camellia lanceoleosa</name>
    <dbReference type="NCBI Taxonomy" id="1840588"/>
    <lineage>
        <taxon>Eukaryota</taxon>
        <taxon>Viridiplantae</taxon>
        <taxon>Streptophyta</taxon>
        <taxon>Embryophyta</taxon>
        <taxon>Tracheophyta</taxon>
        <taxon>Spermatophyta</taxon>
        <taxon>Magnoliopsida</taxon>
        <taxon>eudicotyledons</taxon>
        <taxon>Gunneridae</taxon>
        <taxon>Pentapetalae</taxon>
        <taxon>asterids</taxon>
        <taxon>Ericales</taxon>
        <taxon>Theaceae</taxon>
        <taxon>Camellia</taxon>
    </lineage>
</organism>